<organism evidence="12">
    <name type="scientific">groundwater metagenome</name>
    <dbReference type="NCBI Taxonomy" id="717931"/>
    <lineage>
        <taxon>unclassified sequences</taxon>
        <taxon>metagenomes</taxon>
        <taxon>ecological metagenomes</taxon>
    </lineage>
</organism>
<dbReference type="EC" id="3.1.3.3" evidence="4"/>
<keyword evidence="7 12" id="KW-0378">Hydrolase</keyword>
<dbReference type="EMBL" id="CCXY01000203">
    <property type="protein sequence ID" value="CEG12849.1"/>
    <property type="molecule type" value="Genomic_DNA"/>
</dbReference>
<sequence>MDNTKESKKSNHNNNKRNLYLVSIFGPDRTGICREFSGIFARRNLNIIDVEAIAMRGYFIMPFLVDFGKEAQRKFKEIEKELKETALRLNITLKIEEYEEEKKEKNIIYISTIGKDKPGIIYGFTSLFAGLNLNVERMKTIGREDLAVTEYRLDIGVRKISDIRKKIYEKAGEIGVDVIVRDRNTYERTKKLVVFDLDGTLIDKEIIDEIAKFANVEDAVKRITKDAMEGKIEFKKAIKERVALFKGMSENVLEDMAKEIEFTPEAKELIYRLKELNYKIAIISGAFTIFTDALKEKYPVDYVYGNKLEIKDRKLTGNLDGRIIDAYGKAKIMKEIAKKEGIGVSDVIAVGDGANDRIMIKKAGLGIALNPKKILKKFSDGVITRNAMKDLIMCISKTDSF</sequence>
<evidence type="ECO:0000256" key="1">
    <source>
        <dbReference type="ARBA" id="ARBA00001946"/>
    </source>
</evidence>
<dbReference type="UniPathway" id="UPA00135">
    <property type="reaction ID" value="UER00198"/>
</dbReference>
<dbReference type="InterPro" id="IPR050582">
    <property type="entry name" value="HAD-like_SerB"/>
</dbReference>
<name>A0A098EBI0_9ZZZZ</name>
<dbReference type="PROSITE" id="PS51671">
    <property type="entry name" value="ACT"/>
    <property type="match status" value="2"/>
</dbReference>
<evidence type="ECO:0000259" key="11">
    <source>
        <dbReference type="PROSITE" id="PS51671"/>
    </source>
</evidence>
<dbReference type="SFLD" id="SFLDG01136">
    <property type="entry name" value="C1.6:_Phosphoserine_Phosphatas"/>
    <property type="match status" value="1"/>
</dbReference>
<protein>
    <recommendedName>
        <fullName evidence="4">phosphoserine phosphatase</fullName>
        <ecNumber evidence="4">3.1.3.3</ecNumber>
    </recommendedName>
    <alternativeName>
        <fullName evidence="10">O-phosphoserine phosphohydrolase</fullName>
    </alternativeName>
</protein>
<dbReference type="SFLD" id="SFLDG01129">
    <property type="entry name" value="C1.5:_HAD__Beta-PGM__Phosphata"/>
    <property type="match status" value="1"/>
</dbReference>
<dbReference type="NCBIfam" id="TIGR00338">
    <property type="entry name" value="serB"/>
    <property type="match status" value="1"/>
</dbReference>
<dbReference type="Pfam" id="PF12710">
    <property type="entry name" value="HAD"/>
    <property type="match status" value="1"/>
</dbReference>
<keyword evidence="6" id="KW-0479">Metal-binding</keyword>
<dbReference type="Gene3D" id="3.30.70.260">
    <property type="match status" value="1"/>
</dbReference>
<evidence type="ECO:0000256" key="7">
    <source>
        <dbReference type="ARBA" id="ARBA00022801"/>
    </source>
</evidence>
<comment type="cofactor">
    <cofactor evidence="1">
        <name>Mg(2+)</name>
        <dbReference type="ChEBI" id="CHEBI:18420"/>
    </cofactor>
</comment>
<comment type="similarity">
    <text evidence="3">Belongs to the HAD-like hydrolase superfamily. SerB family.</text>
</comment>
<dbReference type="SFLD" id="SFLDG01137">
    <property type="entry name" value="C1.6.1:_Phosphoserine_Phosphat"/>
    <property type="match status" value="1"/>
</dbReference>
<evidence type="ECO:0000256" key="8">
    <source>
        <dbReference type="ARBA" id="ARBA00022842"/>
    </source>
</evidence>
<reference evidence="12" key="1">
    <citation type="submission" date="2014-09" db="EMBL/GenBank/DDBJ databases">
        <authorList>
            <person name="Probst J Alexander"/>
        </authorList>
    </citation>
    <scope>NUCLEOTIDE SEQUENCE</scope>
</reference>
<dbReference type="GO" id="GO:0005737">
    <property type="term" value="C:cytoplasm"/>
    <property type="evidence" value="ECO:0007669"/>
    <property type="project" value="TreeGrafter"/>
</dbReference>
<dbReference type="SFLD" id="SFLDF00029">
    <property type="entry name" value="phosphoserine_phosphatase"/>
    <property type="match status" value="1"/>
</dbReference>
<dbReference type="SFLD" id="SFLDS00003">
    <property type="entry name" value="Haloacid_Dehalogenase"/>
    <property type="match status" value="1"/>
</dbReference>
<evidence type="ECO:0000313" key="12">
    <source>
        <dbReference type="EMBL" id="CEG12849.1"/>
    </source>
</evidence>
<dbReference type="InterPro" id="IPR004469">
    <property type="entry name" value="PSP"/>
</dbReference>
<evidence type="ECO:0000256" key="5">
    <source>
        <dbReference type="ARBA" id="ARBA00022605"/>
    </source>
</evidence>
<proteinExistence type="inferred from homology"/>
<dbReference type="InterPro" id="IPR045865">
    <property type="entry name" value="ACT-like_dom_sf"/>
</dbReference>
<feature type="domain" description="ACT" evidence="11">
    <location>
        <begin position="21"/>
        <end position="96"/>
    </location>
</feature>
<dbReference type="Gene3D" id="3.40.50.1000">
    <property type="entry name" value="HAD superfamily/HAD-like"/>
    <property type="match status" value="1"/>
</dbReference>
<dbReference type="SUPFAM" id="SSF55021">
    <property type="entry name" value="ACT-like"/>
    <property type="match status" value="2"/>
</dbReference>
<accession>A0A098EBI0</accession>
<dbReference type="GO" id="GO:0000287">
    <property type="term" value="F:magnesium ion binding"/>
    <property type="evidence" value="ECO:0007669"/>
    <property type="project" value="TreeGrafter"/>
</dbReference>
<evidence type="ECO:0000256" key="6">
    <source>
        <dbReference type="ARBA" id="ARBA00022723"/>
    </source>
</evidence>
<keyword evidence="5" id="KW-0028">Amino-acid biosynthesis</keyword>
<dbReference type="SUPFAM" id="SSF56784">
    <property type="entry name" value="HAD-like"/>
    <property type="match status" value="1"/>
</dbReference>
<feature type="domain" description="ACT" evidence="11">
    <location>
        <begin position="109"/>
        <end position="181"/>
    </location>
</feature>
<evidence type="ECO:0000256" key="3">
    <source>
        <dbReference type="ARBA" id="ARBA00009184"/>
    </source>
</evidence>
<dbReference type="PANTHER" id="PTHR43344">
    <property type="entry name" value="PHOSPHOSERINE PHOSPHATASE"/>
    <property type="match status" value="1"/>
</dbReference>
<evidence type="ECO:0000256" key="2">
    <source>
        <dbReference type="ARBA" id="ARBA00005135"/>
    </source>
</evidence>
<evidence type="ECO:0000256" key="4">
    <source>
        <dbReference type="ARBA" id="ARBA00012640"/>
    </source>
</evidence>
<keyword evidence="9" id="KW-0718">Serine biosynthesis</keyword>
<dbReference type="GO" id="GO:0036424">
    <property type="term" value="F:L-phosphoserine phosphatase activity"/>
    <property type="evidence" value="ECO:0007669"/>
    <property type="project" value="InterPro"/>
</dbReference>
<keyword evidence="8" id="KW-0460">Magnesium</keyword>
<dbReference type="InterPro" id="IPR023214">
    <property type="entry name" value="HAD_sf"/>
</dbReference>
<dbReference type="NCBIfam" id="TIGR01488">
    <property type="entry name" value="HAD-SF-IB"/>
    <property type="match status" value="1"/>
</dbReference>
<comment type="pathway">
    <text evidence="2">Amino-acid biosynthesis; L-serine biosynthesis; L-serine from 3-phospho-D-glycerate: step 3/3.</text>
</comment>
<evidence type="ECO:0000256" key="9">
    <source>
        <dbReference type="ARBA" id="ARBA00023299"/>
    </source>
</evidence>
<dbReference type="InterPro" id="IPR036412">
    <property type="entry name" value="HAD-like_sf"/>
</dbReference>
<dbReference type="PANTHER" id="PTHR43344:SF2">
    <property type="entry name" value="PHOSPHOSERINE PHOSPHATASE"/>
    <property type="match status" value="1"/>
</dbReference>
<dbReference type="AlphaFoldDB" id="A0A098EBI0"/>
<evidence type="ECO:0000256" key="10">
    <source>
        <dbReference type="ARBA" id="ARBA00031693"/>
    </source>
</evidence>
<gene>
    <name evidence="12" type="ORF">MSIBF_A2810003</name>
</gene>
<dbReference type="InterPro" id="IPR002912">
    <property type="entry name" value="ACT_dom"/>
</dbReference>
<dbReference type="Pfam" id="PF13740">
    <property type="entry name" value="ACT_6"/>
    <property type="match status" value="1"/>
</dbReference>
<dbReference type="GO" id="GO:0006564">
    <property type="term" value="P:L-serine biosynthetic process"/>
    <property type="evidence" value="ECO:0007669"/>
    <property type="project" value="UniProtKB-KW"/>
</dbReference>